<reference evidence="2" key="1">
    <citation type="submission" date="2015-01" db="EMBL/GenBank/DDBJ databases">
        <title>Flavisolibacter sp./LCS9/ whole genome sequencing.</title>
        <authorList>
            <person name="Kim M.K."/>
            <person name="Srinivasan S."/>
            <person name="Lee J.-J."/>
        </authorList>
    </citation>
    <scope>NUCLEOTIDE SEQUENCE [LARGE SCALE GENOMIC DNA]</scope>
    <source>
        <strain evidence="2">LCS9</strain>
    </source>
</reference>
<gene>
    <name evidence="1" type="ORF">SY85_20875</name>
</gene>
<sequence length="68" mass="7847">MKVEGSGRQGRPRMKGICLNRDLGRLEDGTDGIMNKEQGMMKEGRMKKECSMINFQYSMFNREEELGI</sequence>
<protein>
    <submittedName>
        <fullName evidence="1">Uncharacterized protein</fullName>
    </submittedName>
</protein>
<dbReference type="Proteomes" id="UP000077177">
    <property type="component" value="Chromosome"/>
</dbReference>
<dbReference type="KEGG" id="fla:SY85_20875"/>
<dbReference type="EMBL" id="CP011390">
    <property type="protein sequence ID" value="ANE52566.1"/>
    <property type="molecule type" value="Genomic_DNA"/>
</dbReference>
<accession>A0A172TZY7</accession>
<proteinExistence type="predicted"/>
<keyword evidence="2" id="KW-1185">Reference proteome</keyword>
<organism evidence="1 2">
    <name type="scientific">Flavisolibacter tropicus</name>
    <dbReference type="NCBI Taxonomy" id="1492898"/>
    <lineage>
        <taxon>Bacteria</taxon>
        <taxon>Pseudomonadati</taxon>
        <taxon>Bacteroidota</taxon>
        <taxon>Chitinophagia</taxon>
        <taxon>Chitinophagales</taxon>
        <taxon>Chitinophagaceae</taxon>
        <taxon>Flavisolibacter</taxon>
    </lineage>
</organism>
<dbReference type="AlphaFoldDB" id="A0A172TZY7"/>
<evidence type="ECO:0000313" key="1">
    <source>
        <dbReference type="EMBL" id="ANE52566.1"/>
    </source>
</evidence>
<name>A0A172TZY7_9BACT</name>
<reference evidence="1 2" key="2">
    <citation type="journal article" date="2016" name="Int. J. Syst. Evol. Microbiol.">
        <title>Flavisolibacter tropicus sp. nov., isolated from tropical soil.</title>
        <authorList>
            <person name="Lee J.J."/>
            <person name="Kang M.S."/>
            <person name="Kim G.S."/>
            <person name="Lee C.S."/>
            <person name="Lim S."/>
            <person name="Lee J."/>
            <person name="Roh S.H."/>
            <person name="Kang H."/>
            <person name="Ha J.M."/>
            <person name="Bae S."/>
            <person name="Jung H.Y."/>
            <person name="Kim M.K."/>
        </authorList>
    </citation>
    <scope>NUCLEOTIDE SEQUENCE [LARGE SCALE GENOMIC DNA]</scope>
    <source>
        <strain evidence="1 2">LCS9</strain>
    </source>
</reference>
<evidence type="ECO:0000313" key="2">
    <source>
        <dbReference type="Proteomes" id="UP000077177"/>
    </source>
</evidence>